<feature type="transmembrane region" description="Helical" evidence="6">
    <location>
        <begin position="81"/>
        <end position="101"/>
    </location>
</feature>
<feature type="transmembrane region" description="Helical" evidence="6">
    <location>
        <begin position="199"/>
        <end position="218"/>
    </location>
</feature>
<comment type="subcellular location">
    <subcellularLocation>
        <location evidence="1">Membrane</location>
        <topology evidence="1">Multi-pass membrane protein</topology>
    </subcellularLocation>
</comment>
<gene>
    <name evidence="7" type="ORF">ACFQ1M_01370</name>
</gene>
<dbReference type="Pfam" id="PF07947">
    <property type="entry name" value="YhhN"/>
    <property type="match status" value="1"/>
</dbReference>
<evidence type="ECO:0000256" key="4">
    <source>
        <dbReference type="ARBA" id="ARBA00022989"/>
    </source>
</evidence>
<sequence>MKNLKLFLFLFLINLALDIVFNNIDGLYTFRFITKPGVTISLLLFYYQNRQRLSVEEYVFVLEALAVILIGNTFLLEQSNIYFFGIGIITFMVANVLYTIVFFRDCTFRLKRLLPVLVGIGAYAAVIFSLIKDNLGPFLIPAIFFLISGVVMLTMSFLRKGQVNNRSFWMVFIGSIFAVIGWTIVALNQFHKPFPGKNIWIMFFHGLAHLNIALGILYKYHKMEKITK</sequence>
<evidence type="ECO:0000256" key="3">
    <source>
        <dbReference type="ARBA" id="ARBA00022692"/>
    </source>
</evidence>
<proteinExistence type="inferred from homology"/>
<feature type="transmembrane region" description="Helical" evidence="6">
    <location>
        <begin position="137"/>
        <end position="155"/>
    </location>
</feature>
<keyword evidence="8" id="KW-1185">Reference proteome</keyword>
<dbReference type="Proteomes" id="UP001596978">
    <property type="component" value="Unassembled WGS sequence"/>
</dbReference>
<keyword evidence="4 6" id="KW-1133">Transmembrane helix</keyword>
<evidence type="ECO:0000256" key="6">
    <source>
        <dbReference type="SAM" id="Phobius"/>
    </source>
</evidence>
<protein>
    <submittedName>
        <fullName evidence="7">Lysoplasmalogenase</fullName>
    </submittedName>
</protein>
<evidence type="ECO:0000256" key="5">
    <source>
        <dbReference type="ARBA" id="ARBA00023136"/>
    </source>
</evidence>
<accession>A0ABW3CUX2</accession>
<evidence type="ECO:0000256" key="2">
    <source>
        <dbReference type="ARBA" id="ARBA00007375"/>
    </source>
</evidence>
<evidence type="ECO:0000256" key="1">
    <source>
        <dbReference type="ARBA" id="ARBA00004141"/>
    </source>
</evidence>
<keyword evidence="3 6" id="KW-0812">Transmembrane</keyword>
<dbReference type="PANTHER" id="PTHR31885:SF6">
    <property type="entry name" value="GH04784P"/>
    <property type="match status" value="1"/>
</dbReference>
<reference evidence="8" key="1">
    <citation type="journal article" date="2019" name="Int. J. Syst. Evol. Microbiol.">
        <title>The Global Catalogue of Microorganisms (GCM) 10K type strain sequencing project: providing services to taxonomists for standard genome sequencing and annotation.</title>
        <authorList>
            <consortium name="The Broad Institute Genomics Platform"/>
            <consortium name="The Broad Institute Genome Sequencing Center for Infectious Disease"/>
            <person name="Wu L."/>
            <person name="Ma J."/>
        </authorList>
    </citation>
    <scope>NUCLEOTIDE SEQUENCE [LARGE SCALE GENOMIC DNA]</scope>
    <source>
        <strain evidence="8">CCUG 62952</strain>
    </source>
</reference>
<dbReference type="EMBL" id="JBHTJH010000002">
    <property type="protein sequence ID" value="MFD0860842.1"/>
    <property type="molecule type" value="Genomic_DNA"/>
</dbReference>
<feature type="transmembrane region" description="Helical" evidence="6">
    <location>
        <begin position="113"/>
        <end position="131"/>
    </location>
</feature>
<name>A0ABW3CUX2_9FLAO</name>
<comment type="caution">
    <text evidence="7">The sequence shown here is derived from an EMBL/GenBank/DDBJ whole genome shotgun (WGS) entry which is preliminary data.</text>
</comment>
<feature type="transmembrane region" description="Helical" evidence="6">
    <location>
        <begin position="58"/>
        <end position="75"/>
    </location>
</feature>
<dbReference type="RefSeq" id="WP_386402735.1">
    <property type="nucleotide sequence ID" value="NZ_JBHTJH010000002.1"/>
</dbReference>
<dbReference type="InterPro" id="IPR012506">
    <property type="entry name" value="TMEM86B-like"/>
</dbReference>
<dbReference type="PANTHER" id="PTHR31885">
    <property type="entry name" value="GH04784P"/>
    <property type="match status" value="1"/>
</dbReference>
<evidence type="ECO:0000313" key="8">
    <source>
        <dbReference type="Proteomes" id="UP001596978"/>
    </source>
</evidence>
<evidence type="ECO:0000313" key="7">
    <source>
        <dbReference type="EMBL" id="MFD0860842.1"/>
    </source>
</evidence>
<feature type="transmembrane region" description="Helical" evidence="6">
    <location>
        <begin position="28"/>
        <end position="46"/>
    </location>
</feature>
<comment type="similarity">
    <text evidence="2">Belongs to the TMEM86 family.</text>
</comment>
<keyword evidence="5 6" id="KW-0472">Membrane</keyword>
<organism evidence="7 8">
    <name type="scientific">Sungkyunkwania multivorans</name>
    <dbReference type="NCBI Taxonomy" id="1173618"/>
    <lineage>
        <taxon>Bacteria</taxon>
        <taxon>Pseudomonadati</taxon>
        <taxon>Bacteroidota</taxon>
        <taxon>Flavobacteriia</taxon>
        <taxon>Flavobacteriales</taxon>
        <taxon>Flavobacteriaceae</taxon>
        <taxon>Sungkyunkwania</taxon>
    </lineage>
</organism>
<feature type="transmembrane region" description="Helical" evidence="6">
    <location>
        <begin position="167"/>
        <end position="187"/>
    </location>
</feature>